<dbReference type="InterPro" id="IPR029058">
    <property type="entry name" value="AB_hydrolase_fold"/>
</dbReference>
<dbReference type="RefSeq" id="WP_141872686.1">
    <property type="nucleotide sequence ID" value="NZ_VFOX01000001.1"/>
</dbReference>
<dbReference type="Gene3D" id="3.40.50.1820">
    <property type="entry name" value="alpha/beta hydrolase"/>
    <property type="match status" value="1"/>
</dbReference>
<protein>
    <submittedName>
        <fullName evidence="1">Carboxypeptidase C (Cathepsin A)</fullName>
    </submittedName>
</protein>
<comment type="caution">
    <text evidence="1">The sequence shown here is derived from an EMBL/GenBank/DDBJ whole genome shotgun (WGS) entry which is preliminary data.</text>
</comment>
<evidence type="ECO:0000313" key="1">
    <source>
        <dbReference type="EMBL" id="TQL86875.1"/>
    </source>
</evidence>
<dbReference type="AlphaFoldDB" id="A0A543BPW5"/>
<dbReference type="EMBL" id="VFOX01000001">
    <property type="protein sequence ID" value="TQL86875.1"/>
    <property type="molecule type" value="Genomic_DNA"/>
</dbReference>
<name>A0A543BPW5_9MICO</name>
<proteinExistence type="predicted"/>
<organism evidence="1 2">
    <name type="scientific">Microbacterium saperdae</name>
    <dbReference type="NCBI Taxonomy" id="69368"/>
    <lineage>
        <taxon>Bacteria</taxon>
        <taxon>Bacillati</taxon>
        <taxon>Actinomycetota</taxon>
        <taxon>Actinomycetes</taxon>
        <taxon>Micrococcales</taxon>
        <taxon>Microbacteriaceae</taxon>
        <taxon>Microbacterium</taxon>
    </lineage>
</organism>
<keyword evidence="1" id="KW-0121">Carboxypeptidase</keyword>
<reference evidence="1 2" key="1">
    <citation type="submission" date="2019-06" db="EMBL/GenBank/DDBJ databases">
        <title>Sequencing the genomes of 1000 actinobacteria strains.</title>
        <authorList>
            <person name="Klenk H.-P."/>
        </authorList>
    </citation>
    <scope>NUCLEOTIDE SEQUENCE [LARGE SCALE GENOMIC DNA]</scope>
    <source>
        <strain evidence="1 2">DSM 20169</strain>
    </source>
</reference>
<dbReference type="Pfam" id="PF00450">
    <property type="entry name" value="Peptidase_S10"/>
    <property type="match status" value="1"/>
</dbReference>
<dbReference type="Proteomes" id="UP000317209">
    <property type="component" value="Unassembled WGS sequence"/>
</dbReference>
<keyword evidence="1" id="KW-0645">Protease</keyword>
<keyword evidence="1" id="KW-0378">Hydrolase</keyword>
<dbReference type="GO" id="GO:0006508">
    <property type="term" value="P:proteolysis"/>
    <property type="evidence" value="ECO:0007669"/>
    <property type="project" value="InterPro"/>
</dbReference>
<keyword evidence="2" id="KW-1185">Reference proteome</keyword>
<dbReference type="OrthoDB" id="9770107at2"/>
<accession>A0A543BPW5</accession>
<gene>
    <name evidence="1" type="ORF">FB560_2540</name>
</gene>
<dbReference type="SUPFAM" id="SSF53474">
    <property type="entry name" value="alpha/beta-Hydrolases"/>
    <property type="match status" value="1"/>
</dbReference>
<evidence type="ECO:0000313" key="2">
    <source>
        <dbReference type="Proteomes" id="UP000317209"/>
    </source>
</evidence>
<sequence>MNELTEERQVTRRVGSVEFTARQEELPLRRSDGGRQGTLSAFSYVVDGASDRPVLFLTNGGPGVSSVYLHLSGIGPWRARIPRDPVTDGAPPYGIEESPSTILDVADLVFLDAPGTGFGTIDDGADAAAFHSVEGDADAIAVAISEWVNRHARWDAPKFFLGESYGTQRAAFLATSAHGMDTAPLSGISLLGQAVNIQETLDRPGNIVGALANLPYKAASAWFHGVGSREHATVDGAIDAALHFARTELVLAMLQGDQLSTSELATVAARLSSMIGIPAQELIDARLWISKQDFRTRLLPGRALGVTDSRYQAPSADRSFGELGLDPSDVALSPRYASGIAQLLSQVFGTSSDRPYRIVDQDAGRDWQWEDEGSAGFISMGRPSPFHTYPYPARLSQWMKQMPHGRLFIGTGVYDSLTTVGAADHLLRHWDLPRARTESHRYAAGHMMYSDPDVTVQLNADLRAFLQR</sequence>
<dbReference type="InterPro" id="IPR001563">
    <property type="entry name" value="Peptidase_S10"/>
</dbReference>
<dbReference type="GO" id="GO:0004185">
    <property type="term" value="F:serine-type carboxypeptidase activity"/>
    <property type="evidence" value="ECO:0007669"/>
    <property type="project" value="InterPro"/>
</dbReference>